<dbReference type="Proteomes" id="UP000007254">
    <property type="component" value="Chromosome"/>
</dbReference>
<dbReference type="InterPro" id="IPR027417">
    <property type="entry name" value="P-loop_NTPase"/>
</dbReference>
<dbReference type="InterPro" id="IPR001789">
    <property type="entry name" value="Sig_transdc_resp-reg_receiver"/>
</dbReference>
<dbReference type="STRING" id="869211.Spith_2120"/>
<dbReference type="Gene3D" id="3.40.50.300">
    <property type="entry name" value="P-loop containing nucleotide triphosphate hydrolases"/>
    <property type="match status" value="1"/>
</dbReference>
<dbReference type="GO" id="GO:0005524">
    <property type="term" value="F:ATP binding"/>
    <property type="evidence" value="ECO:0007669"/>
    <property type="project" value="UniProtKB-KW"/>
</dbReference>
<keyword evidence="4" id="KW-0804">Transcription</keyword>
<dbReference type="PANTHER" id="PTHR32071:SF13">
    <property type="entry name" value="RESPONSE REGULATOR HSFA"/>
    <property type="match status" value="1"/>
</dbReference>
<dbReference type="SMART" id="SM00382">
    <property type="entry name" value="AAA"/>
    <property type="match status" value="1"/>
</dbReference>
<evidence type="ECO:0000313" key="9">
    <source>
        <dbReference type="Proteomes" id="UP000007254"/>
    </source>
</evidence>
<dbReference type="PROSITE" id="PS50045">
    <property type="entry name" value="SIGMA54_INTERACT_4"/>
    <property type="match status" value="1"/>
</dbReference>
<feature type="domain" description="Sigma-54 factor interaction" evidence="6">
    <location>
        <begin position="155"/>
        <end position="383"/>
    </location>
</feature>
<dbReference type="GO" id="GO:0000160">
    <property type="term" value="P:phosphorelay signal transduction system"/>
    <property type="evidence" value="ECO:0007669"/>
    <property type="project" value="InterPro"/>
</dbReference>
<dbReference type="InterPro" id="IPR058031">
    <property type="entry name" value="AAA_lid_NorR"/>
</dbReference>
<keyword evidence="1" id="KW-0547">Nucleotide-binding</keyword>
<dbReference type="RefSeq" id="WP_014625690.1">
    <property type="nucleotide sequence ID" value="NC_017583.1"/>
</dbReference>
<dbReference type="CDD" id="cd00009">
    <property type="entry name" value="AAA"/>
    <property type="match status" value="1"/>
</dbReference>
<dbReference type="InterPro" id="IPR009057">
    <property type="entry name" value="Homeodomain-like_sf"/>
</dbReference>
<dbReference type="PROSITE" id="PS00675">
    <property type="entry name" value="SIGMA54_INTERACT_1"/>
    <property type="match status" value="1"/>
</dbReference>
<keyword evidence="9" id="KW-1185">Reference proteome</keyword>
<dbReference type="GO" id="GO:0006355">
    <property type="term" value="P:regulation of DNA-templated transcription"/>
    <property type="evidence" value="ECO:0007669"/>
    <property type="project" value="InterPro"/>
</dbReference>
<proteinExistence type="predicted"/>
<sequence>MGTTTTEDKEYILLVDDDETILTRYQLMLEHEGYTDYILCSNPLEVEEILATKAIQVVLLDLVMPHKDGFQILSLIKEHYPHIPVIIVTGEDSPDKVVKAMKLGALDYITKPISSSRFFTSLKNALEMRELHHEVATLSTRVQQRPEIPPEFTNIITRDPVMLSIFSYAKAIAPSPKPVLITGESGTGKELLARAIHAASTREGPLVTVNVAGLDDTLFSDTLFGHKKGAYTGAESDRPGLIERARNGTLFLDEIGELSIPSQIKLLRLLQEGEYYPLGEDNPRKTNARVIAATCADLEAKQEEGTFRKDLYYRLMTHHIHLPPLRERRGDIPLLVEAFITQAARELGRTPPAVPPQLYDTLSSYPFPGNVRELQSLIFDAVSRSTEPLLAMQPILRYIQSRQKEPYTPTTPIHEITYETIVSCFGRFPTIDEMEKLLIREALKRTDGNQSAAAQILGISQSTLSRRLKKEPL</sequence>
<evidence type="ECO:0000256" key="5">
    <source>
        <dbReference type="PROSITE-ProRule" id="PRU00169"/>
    </source>
</evidence>
<evidence type="ECO:0000256" key="4">
    <source>
        <dbReference type="ARBA" id="ARBA00023163"/>
    </source>
</evidence>
<dbReference type="Gene3D" id="1.10.8.60">
    <property type="match status" value="1"/>
</dbReference>
<evidence type="ECO:0000259" key="6">
    <source>
        <dbReference type="PROSITE" id="PS50045"/>
    </source>
</evidence>
<dbReference type="KEGG" id="stq:Spith_2120"/>
<dbReference type="AlphaFoldDB" id="G0GF31"/>
<keyword evidence="5" id="KW-0597">Phosphoprotein</keyword>
<keyword evidence="3" id="KW-0805">Transcription regulation</keyword>
<evidence type="ECO:0000256" key="1">
    <source>
        <dbReference type="ARBA" id="ARBA00022741"/>
    </source>
</evidence>
<dbReference type="InterPro" id="IPR002197">
    <property type="entry name" value="HTH_Fis"/>
</dbReference>
<dbReference type="SUPFAM" id="SSF46689">
    <property type="entry name" value="Homeodomain-like"/>
    <property type="match status" value="1"/>
</dbReference>
<feature type="modified residue" description="4-aspartylphosphate" evidence="5">
    <location>
        <position position="61"/>
    </location>
</feature>
<dbReference type="HOGENOM" id="CLU_000445_0_6_12"/>
<dbReference type="InterPro" id="IPR003593">
    <property type="entry name" value="AAA+_ATPase"/>
</dbReference>
<dbReference type="InterPro" id="IPR025662">
    <property type="entry name" value="Sigma_54_int_dom_ATP-bd_1"/>
</dbReference>
<dbReference type="SUPFAM" id="SSF52172">
    <property type="entry name" value="CheY-like"/>
    <property type="match status" value="1"/>
</dbReference>
<organism evidence="8 9">
    <name type="scientific">Winmispira thermophila (strain ATCC 700085 / DSM 6578 / Z-1203)</name>
    <name type="common">Spirochaeta thermophila</name>
    <dbReference type="NCBI Taxonomy" id="869211"/>
    <lineage>
        <taxon>Bacteria</taxon>
        <taxon>Pseudomonadati</taxon>
        <taxon>Spirochaetota</taxon>
        <taxon>Spirochaetia</taxon>
        <taxon>Winmispirales</taxon>
        <taxon>Winmispiraceae</taxon>
        <taxon>Winmispira</taxon>
    </lineage>
</organism>
<dbReference type="PANTHER" id="PTHR32071">
    <property type="entry name" value="TRANSCRIPTIONAL REGULATORY PROTEIN"/>
    <property type="match status" value="1"/>
</dbReference>
<dbReference type="FunFam" id="3.40.50.300:FF:000006">
    <property type="entry name" value="DNA-binding transcriptional regulator NtrC"/>
    <property type="match status" value="1"/>
</dbReference>
<evidence type="ECO:0000313" key="8">
    <source>
        <dbReference type="EMBL" id="AEJ62375.1"/>
    </source>
</evidence>
<protein>
    <submittedName>
        <fullName evidence="8">Two component, sigma54 specific, transcriptional regulator, Fis family</fullName>
    </submittedName>
</protein>
<dbReference type="PRINTS" id="PR01590">
    <property type="entry name" value="HTHFIS"/>
</dbReference>
<dbReference type="OrthoDB" id="9803970at2"/>
<accession>G0GF31</accession>
<dbReference type="Gene3D" id="1.10.10.60">
    <property type="entry name" value="Homeodomain-like"/>
    <property type="match status" value="1"/>
</dbReference>
<dbReference type="Pfam" id="PF00072">
    <property type="entry name" value="Response_reg"/>
    <property type="match status" value="1"/>
</dbReference>
<dbReference type="SUPFAM" id="SSF52540">
    <property type="entry name" value="P-loop containing nucleoside triphosphate hydrolases"/>
    <property type="match status" value="1"/>
</dbReference>
<dbReference type="Pfam" id="PF00158">
    <property type="entry name" value="Sigma54_activat"/>
    <property type="match status" value="1"/>
</dbReference>
<dbReference type="EMBL" id="CP002903">
    <property type="protein sequence ID" value="AEJ62375.1"/>
    <property type="molecule type" value="Genomic_DNA"/>
</dbReference>
<dbReference type="InterPro" id="IPR011006">
    <property type="entry name" value="CheY-like_superfamily"/>
</dbReference>
<dbReference type="Pfam" id="PF25601">
    <property type="entry name" value="AAA_lid_14"/>
    <property type="match status" value="1"/>
</dbReference>
<evidence type="ECO:0000256" key="3">
    <source>
        <dbReference type="ARBA" id="ARBA00023015"/>
    </source>
</evidence>
<feature type="domain" description="Response regulatory" evidence="7">
    <location>
        <begin position="11"/>
        <end position="126"/>
    </location>
</feature>
<dbReference type="CDD" id="cd00156">
    <property type="entry name" value="REC"/>
    <property type="match status" value="1"/>
</dbReference>
<dbReference type="InterPro" id="IPR002078">
    <property type="entry name" value="Sigma_54_int"/>
</dbReference>
<name>G0GF31_WINT7</name>
<reference evidence="8 9" key="1">
    <citation type="submission" date="2011-06" db="EMBL/GenBank/DDBJ databases">
        <title>The complete genome of Spirochaeta thermophila DSM 6578.</title>
        <authorList>
            <consortium name="US DOE Joint Genome Institute (JGI-PGF)"/>
            <person name="Lucas S."/>
            <person name="Lapidus A."/>
            <person name="Bruce D."/>
            <person name="Goodwin L."/>
            <person name="Pitluck S."/>
            <person name="Peters L."/>
            <person name="Kyrpides N."/>
            <person name="Mavromatis K."/>
            <person name="Ivanova N."/>
            <person name="Mikailova N."/>
            <person name="Pagani I."/>
            <person name="Chertkov O."/>
            <person name="Detter J.C."/>
            <person name="Tapia R."/>
            <person name="Han C."/>
            <person name="Land M."/>
            <person name="Hauser L."/>
            <person name="Markowitz V."/>
            <person name="Cheng J.-F."/>
            <person name="Hugenholtz P."/>
            <person name="Woyke T."/>
            <person name="Wu D."/>
            <person name="Spring S."/>
            <person name="Merkhoffer B."/>
            <person name="Schneider S."/>
            <person name="Klenk H.-P."/>
            <person name="Eisen J.A."/>
        </authorList>
    </citation>
    <scope>NUCLEOTIDE SEQUENCE [LARGE SCALE GENOMIC DNA]</scope>
    <source>
        <strain evidence="9">ATCC 700085 / DSM 6578 / Z-1203</strain>
    </source>
</reference>
<dbReference type="Pfam" id="PF02954">
    <property type="entry name" value="HTH_8"/>
    <property type="match status" value="1"/>
</dbReference>
<dbReference type="GO" id="GO:0043565">
    <property type="term" value="F:sequence-specific DNA binding"/>
    <property type="evidence" value="ECO:0007669"/>
    <property type="project" value="InterPro"/>
</dbReference>
<dbReference type="PROSITE" id="PS50110">
    <property type="entry name" value="RESPONSE_REGULATORY"/>
    <property type="match status" value="1"/>
</dbReference>
<evidence type="ECO:0000259" key="7">
    <source>
        <dbReference type="PROSITE" id="PS50110"/>
    </source>
</evidence>
<dbReference type="Gene3D" id="3.40.50.2300">
    <property type="match status" value="1"/>
</dbReference>
<evidence type="ECO:0000256" key="2">
    <source>
        <dbReference type="ARBA" id="ARBA00022840"/>
    </source>
</evidence>
<keyword evidence="2" id="KW-0067">ATP-binding</keyword>
<gene>
    <name evidence="8" type="ordered locus">Spith_2120</name>
</gene>
<dbReference type="SMART" id="SM00448">
    <property type="entry name" value="REC"/>
    <property type="match status" value="1"/>
</dbReference>